<evidence type="ECO:0000256" key="2">
    <source>
        <dbReference type="ARBA" id="ARBA00022475"/>
    </source>
</evidence>
<gene>
    <name evidence="8" type="ORF">L8V00_06010</name>
</gene>
<keyword evidence="3 6" id="KW-0812">Transmembrane</keyword>
<feature type="transmembrane region" description="Helical" evidence="6">
    <location>
        <begin position="346"/>
        <end position="366"/>
    </location>
</feature>
<evidence type="ECO:0000256" key="5">
    <source>
        <dbReference type="ARBA" id="ARBA00023136"/>
    </source>
</evidence>
<keyword evidence="5 6" id="KW-0472">Membrane</keyword>
<evidence type="ECO:0000313" key="8">
    <source>
        <dbReference type="EMBL" id="MCZ9289758.1"/>
    </source>
</evidence>
<evidence type="ECO:0000256" key="1">
    <source>
        <dbReference type="ARBA" id="ARBA00004651"/>
    </source>
</evidence>
<comment type="caution">
    <text evidence="8">The sequence shown here is derived from an EMBL/GenBank/DDBJ whole genome shotgun (WGS) entry which is preliminary data.</text>
</comment>
<dbReference type="InterPro" id="IPR052159">
    <property type="entry name" value="Competence_DNA_uptake"/>
</dbReference>
<feature type="transmembrane region" description="Helical" evidence="6">
    <location>
        <begin position="276"/>
        <end position="298"/>
    </location>
</feature>
<evidence type="ECO:0000259" key="7">
    <source>
        <dbReference type="Pfam" id="PF03772"/>
    </source>
</evidence>
<evidence type="ECO:0000256" key="6">
    <source>
        <dbReference type="SAM" id="Phobius"/>
    </source>
</evidence>
<evidence type="ECO:0000256" key="3">
    <source>
        <dbReference type="ARBA" id="ARBA00022692"/>
    </source>
</evidence>
<feature type="transmembrane region" description="Helical" evidence="6">
    <location>
        <begin position="515"/>
        <end position="538"/>
    </location>
</feature>
<dbReference type="GO" id="GO:0005886">
    <property type="term" value="C:plasma membrane"/>
    <property type="evidence" value="ECO:0007669"/>
    <property type="project" value="UniProtKB-SubCell"/>
</dbReference>
<keyword evidence="4 6" id="KW-1133">Transmembrane helix</keyword>
<evidence type="ECO:0000256" key="4">
    <source>
        <dbReference type="ARBA" id="ARBA00022989"/>
    </source>
</evidence>
<feature type="transmembrane region" description="Helical" evidence="6">
    <location>
        <begin position="52"/>
        <end position="70"/>
    </location>
</feature>
<accession>A0A9X3RH27</accession>
<dbReference type="Pfam" id="PF03772">
    <property type="entry name" value="Competence"/>
    <property type="match status" value="1"/>
</dbReference>
<feature type="transmembrane region" description="Helical" evidence="6">
    <location>
        <begin position="544"/>
        <end position="562"/>
    </location>
</feature>
<feature type="transmembrane region" description="Helical" evidence="6">
    <location>
        <begin position="82"/>
        <end position="103"/>
    </location>
</feature>
<feature type="transmembrane region" description="Helical" evidence="6">
    <location>
        <begin position="310"/>
        <end position="326"/>
    </location>
</feature>
<evidence type="ECO:0000313" key="9">
    <source>
        <dbReference type="Proteomes" id="UP001146469"/>
    </source>
</evidence>
<dbReference type="InterPro" id="IPR004477">
    <property type="entry name" value="ComEC_N"/>
</dbReference>
<keyword evidence="9" id="KW-1185">Reference proteome</keyword>
<dbReference type="EMBL" id="JAKMUT010000004">
    <property type="protein sequence ID" value="MCZ9289758.1"/>
    <property type="molecule type" value="Genomic_DNA"/>
</dbReference>
<feature type="transmembrane region" description="Helical" evidence="6">
    <location>
        <begin position="373"/>
        <end position="394"/>
    </location>
</feature>
<proteinExistence type="predicted"/>
<dbReference type="Proteomes" id="UP001146469">
    <property type="component" value="Unassembled WGS sequence"/>
</dbReference>
<dbReference type="PANTHER" id="PTHR30619:SF1">
    <property type="entry name" value="RECOMBINATION PROTEIN 2"/>
    <property type="match status" value="1"/>
</dbReference>
<dbReference type="NCBIfam" id="TIGR00360">
    <property type="entry name" value="ComEC_N-term"/>
    <property type="match status" value="1"/>
</dbReference>
<reference evidence="8" key="1">
    <citation type="submission" date="2022-02" db="EMBL/GenBank/DDBJ databases">
        <title>Corynebacterium sp. from urogenital microbiome.</title>
        <authorList>
            <person name="Cappelli E.A."/>
            <person name="Ribeiro T.G."/>
            <person name="Peixe L."/>
        </authorList>
    </citation>
    <scope>NUCLEOTIDE SEQUENCE</scope>
    <source>
        <strain evidence="8">C8Ua_174</strain>
    </source>
</reference>
<dbReference type="PANTHER" id="PTHR30619">
    <property type="entry name" value="DNA INTERNALIZATION/COMPETENCE PROTEIN COMEC/REC2"/>
    <property type="match status" value="1"/>
</dbReference>
<feature type="transmembrane region" description="Helical" evidence="6">
    <location>
        <begin position="447"/>
        <end position="477"/>
    </location>
</feature>
<organism evidence="8 9">
    <name type="scientific">Corynebacterium evansiae</name>
    <dbReference type="NCBI Taxonomy" id="2913499"/>
    <lineage>
        <taxon>Bacteria</taxon>
        <taxon>Bacillati</taxon>
        <taxon>Actinomycetota</taxon>
        <taxon>Actinomycetes</taxon>
        <taxon>Mycobacteriales</taxon>
        <taxon>Corynebacteriaceae</taxon>
        <taxon>Corynebacterium</taxon>
    </lineage>
</organism>
<dbReference type="AlphaFoldDB" id="A0A9X3RH27"/>
<name>A0A9X3RH27_9CORY</name>
<feature type="transmembrane region" description="Helical" evidence="6">
    <location>
        <begin position="27"/>
        <end position="46"/>
    </location>
</feature>
<comment type="subcellular location">
    <subcellularLocation>
        <location evidence="1">Cell membrane</location>
        <topology evidence="1">Multi-pass membrane protein</topology>
    </subcellularLocation>
</comment>
<protein>
    <submittedName>
        <fullName evidence="8">ComEC/Rec2 family competence protein</fullName>
    </submittedName>
</protein>
<feature type="transmembrane region" description="Helical" evidence="6">
    <location>
        <begin position="414"/>
        <end position="435"/>
    </location>
</feature>
<sequence>MPSLSSSLVLGAPEPFSPEAVTKARGVDLRLVPVALGCWLMATAIILTRSFWPLVVGGLITLASVAWWWHARRSYGAPWRRLLARSAATVGAVASAVGLGTWWRILIIDAQPLLQDLSTTAGSVQQRVTVAGLPKQVAEGTVLVPVHIDGLGEVPLFLRPDLAGIGAGVGGDGVGGGTASAGDFTALQPGMSFDIAATMRPARGAEMVPVTLSAARAPENITDPEGIWGVTAWLRRGFHALCADLPWEAGKILPGMVMGDVSMQDSTLRNQFTVTGLSHLSAVSGSNVAVVTGAALVLATACRAGRLTRLLVAAGALVAFVLLVGPEPSVLRAAIMGSVGLVAVASARWTDIIASLSAAIIALMVLSPGMAISYAFVLSVAATAGIVVVLPWWSKAVLARMPLIPWLPAHERPTQLQAMVVRMVLVAIAADLVTIPIIVHMTGKVSLVAVVCNLAVTAVVPVITVLGLMAALLAAIYPPVTMLLAKLIVAPAVPCAAWVLQVARTGSGAPMLATPGGWLWAGIASALLAVLLASVRYASYWRTLRWGWATLMCGVLMIGVWGRGGVIKLETPDAPAAIQTEPVDLAGKAVFQVRDDDQAMRQQQQIDAVVAEKGGAQQVAVIVTQCGKPHDRPSFMPNGVPVYYPCKDKVEIR</sequence>
<keyword evidence="2" id="KW-1003">Cell membrane</keyword>
<feature type="transmembrane region" description="Helical" evidence="6">
    <location>
        <begin position="483"/>
        <end position="503"/>
    </location>
</feature>
<dbReference type="RefSeq" id="WP_269944503.1">
    <property type="nucleotide sequence ID" value="NZ_JAKMUT010000004.1"/>
</dbReference>
<feature type="domain" description="ComEC/Rec2-related protein" evidence="7">
    <location>
        <begin position="256"/>
        <end position="534"/>
    </location>
</feature>